<name>A0AA36AJU2_OCTVU</name>
<proteinExistence type="predicted"/>
<dbReference type="AlphaFoldDB" id="A0AA36AJU2"/>
<feature type="region of interest" description="Disordered" evidence="1">
    <location>
        <begin position="319"/>
        <end position="350"/>
    </location>
</feature>
<evidence type="ECO:0000313" key="3">
    <source>
        <dbReference type="Proteomes" id="UP001162480"/>
    </source>
</evidence>
<keyword evidence="3" id="KW-1185">Reference proteome</keyword>
<evidence type="ECO:0000313" key="2">
    <source>
        <dbReference type="EMBL" id="CAI9716804.1"/>
    </source>
</evidence>
<accession>A0AA36AJU2</accession>
<protein>
    <submittedName>
        <fullName evidence="2">Uncharacterized protein</fullName>
    </submittedName>
</protein>
<reference evidence="2" key="1">
    <citation type="submission" date="2023-08" db="EMBL/GenBank/DDBJ databases">
        <authorList>
            <person name="Alioto T."/>
            <person name="Alioto T."/>
            <person name="Gomez Garrido J."/>
        </authorList>
    </citation>
    <scope>NUCLEOTIDE SEQUENCE</scope>
</reference>
<organism evidence="2 3">
    <name type="scientific">Octopus vulgaris</name>
    <name type="common">Common octopus</name>
    <dbReference type="NCBI Taxonomy" id="6645"/>
    <lineage>
        <taxon>Eukaryota</taxon>
        <taxon>Metazoa</taxon>
        <taxon>Spiralia</taxon>
        <taxon>Lophotrochozoa</taxon>
        <taxon>Mollusca</taxon>
        <taxon>Cephalopoda</taxon>
        <taxon>Coleoidea</taxon>
        <taxon>Octopodiformes</taxon>
        <taxon>Octopoda</taxon>
        <taxon>Incirrata</taxon>
        <taxon>Octopodidae</taxon>
        <taxon>Octopus</taxon>
    </lineage>
</organism>
<sequence>MVDDRQVLFDYYTKNLEHIGTDSNSCDMLNIIPNSYVFNSFPQGINLSFPNEAVANNKFAMFLVDPVPLITGYPSVQDTQTSSQVHISYEQSGDLEVKDSVPLMKESHLNELCPTSSSVIFSHNDSKPSGWDFYSMRNNEIPSEFRYTCSLNEKGIPLQAEQLLICDDRNTVSYNSNVYSHDKELTKRDSFLNERNFENILHEPNSLPLNLSKSERVNDNSTEIGETCGSTNPIPMTDIPNSILNKEFNSGDSFNLYNLQLPNCSIAYTVPFDANALDRMNKPVGSLEVDMKLSVASNGTNLISQDEVRSFQHAQFLNQPDENIDQESLNIESQSKRDKDETMSESYNTREKINSLKETKQCFHTDFRCNKIPELNGKAHPESGCSFESISPVRNICPSHYLEESKSVKVTQLFKESPVKNIYSCGVQQVKSALPDLWTKTAKPVSKKLVERNYKALQKSTTADKKMVAQGKDKKSKSKYRKKVSDIPKQNNRFSCPSKLLAENVDGVQRNKAKTKKPINRRNNLNALEHRNLHGVSRTRILSKDQNLSDKNIPTDEVFDNVKHEKIKSLNEKLLNVRNVSRHKICQATFSASKTDTSKTYKNSTECRRHRTRNSKEATRTLKTVSTKPCKKKLKTCHKTCSNDCQLNEKNNADNHTYNYIHYKSDGSIDFLKGYTECINCKHHIRNSSPYAATSLSSDNCFIKIHTLPNHSFNILNSIDSDGFEILQANEDSELPNIIQSSLIYDRNDNFDLVSNSNRYYEPFCVMNDSSTFNSNKEVNDCFTIPAPTIETSSIENESDFVITDVFSLSGFWDSISSEVPYIENNCWELDG</sequence>
<feature type="compositionally biased region" description="Polar residues" evidence="1">
    <location>
        <begin position="319"/>
        <end position="333"/>
    </location>
</feature>
<dbReference type="EMBL" id="OX597814">
    <property type="protein sequence ID" value="CAI9716804.1"/>
    <property type="molecule type" value="Genomic_DNA"/>
</dbReference>
<feature type="region of interest" description="Disordered" evidence="1">
    <location>
        <begin position="461"/>
        <end position="486"/>
    </location>
</feature>
<feature type="compositionally biased region" description="Basic and acidic residues" evidence="1">
    <location>
        <begin position="334"/>
        <end position="350"/>
    </location>
</feature>
<gene>
    <name evidence="2" type="ORF">OCTVUL_1B022987</name>
</gene>
<evidence type="ECO:0000256" key="1">
    <source>
        <dbReference type="SAM" id="MobiDB-lite"/>
    </source>
</evidence>
<dbReference type="Proteomes" id="UP001162480">
    <property type="component" value="Chromosome 1"/>
</dbReference>
<feature type="compositionally biased region" description="Basic and acidic residues" evidence="1">
    <location>
        <begin position="462"/>
        <end position="473"/>
    </location>
</feature>